<dbReference type="OrthoDB" id="1121493at2"/>
<dbReference type="SMART" id="SM00060">
    <property type="entry name" value="FN3"/>
    <property type="match status" value="2"/>
</dbReference>
<keyword evidence="2" id="KW-0732">Signal</keyword>
<evidence type="ECO:0000256" key="2">
    <source>
        <dbReference type="ARBA" id="ARBA00022729"/>
    </source>
</evidence>
<protein>
    <submittedName>
        <fullName evidence="4">T9SS type A sorting domain-containing protein</fullName>
    </submittedName>
</protein>
<evidence type="ECO:0000256" key="1">
    <source>
        <dbReference type="ARBA" id="ARBA00004196"/>
    </source>
</evidence>
<keyword evidence="5" id="KW-1185">Reference proteome</keyword>
<name>A0A7J5ADE9_9FLAO</name>
<dbReference type="InterPro" id="IPR013378">
    <property type="entry name" value="InlB-like_B-rpt"/>
</dbReference>
<dbReference type="InterPro" id="IPR036116">
    <property type="entry name" value="FN3_sf"/>
</dbReference>
<dbReference type="NCBIfam" id="TIGR04183">
    <property type="entry name" value="Por_Secre_tail"/>
    <property type="match status" value="1"/>
</dbReference>
<dbReference type="InterPro" id="IPR003961">
    <property type="entry name" value="FN3_dom"/>
</dbReference>
<evidence type="ECO:0000313" key="4">
    <source>
        <dbReference type="EMBL" id="KAB1155594.1"/>
    </source>
</evidence>
<dbReference type="Pfam" id="PF09479">
    <property type="entry name" value="Flg_new"/>
    <property type="match status" value="1"/>
</dbReference>
<dbReference type="InterPro" id="IPR036278">
    <property type="entry name" value="Sialidase_sf"/>
</dbReference>
<dbReference type="Gene3D" id="2.60.40.4270">
    <property type="entry name" value="Listeria-Bacteroides repeat domain"/>
    <property type="match status" value="1"/>
</dbReference>
<comment type="caution">
    <text evidence="4">The sequence shown here is derived from an EMBL/GenBank/DDBJ whole genome shotgun (WGS) entry which is preliminary data.</text>
</comment>
<proteinExistence type="predicted"/>
<dbReference type="NCBIfam" id="TIGR02543">
    <property type="entry name" value="List_Bact_rpt"/>
    <property type="match status" value="1"/>
</dbReference>
<sequence>MTCQNGGMPTIILRCVLFFTLKAITFCQKDGILIYFNGINYPSKSLIVWSRNFVADFLKKIQMIVKLQMYTKINLMVVFMSFSAAQAQVPNEPTNLVVTPINTGGMIQFSEPSSIGYSTITNYEYSIDNGINWVTPTTVIKESPIIINSGITNCTSYQVKIRAVNDLGKGTPSATVTLKPSNSNHPGMDWTSRTNPVDNSWNGIIYANGLFVAVGGSSSGNGVMTSSDGNIWTARTTPADNEWFGITYGNGLFVAVAISGVGNRVMTSTDGINWTARASAADNNWLSVTYGNGLFVAVAFSGVGNRVMTSPDGINWTTRSSPVDNDWFGITYGNGLFVAIGQTGFGNRVMTSPDGINWTVRTSAVDLKWRSITYGKGLFVAVAYTRSTSSVMTSPDGIIWTARLSAANNNWNSVSYGNGLFAAVSSSGSGNRVMTSFDGFTWTIRASAENNYWNSITYGNGHFVAVAATGTSNRVMTSSFSLVADAPLITEASFSGTTTTIQFTQSGSLLAPAITNYEYFTNDSTTWTALSPADTTSPLTINGLANVPSLIMIRAVNSVGNSCPSTNYLNNYNVTFDANGGSGSMAVQTIDYNVSANLRTNAFTRTGYTFSGWATTSVGTVAYANSASYTMGATDVTLFAKWTATSGSNGAITQVRPIQCGKTLSYLTSAIQASPLVGATEYTFEVTRVDNSVVNTIVTSNYYFFPATLITGGLVYGKSYSVKVKAKIGGIYQAFGNACIVTAPSEPLVTTTKIRPMQCGKTLNYITDAIQASPVYLATQYEFNVTDGVTTVVIPSSASWFRLSQFPGGGVFNTAYTITVRSKGLATAFTAYRDSCIVTTPISRMSDSLEKESIFNVKAFPNPFASHFSLDIESSSDDLVQLKVYDMIGRQLEVRKATVTELSTKEIGANYPSGVYNVVVSQGDNVKSLRIIKR</sequence>
<evidence type="ECO:0000313" key="5">
    <source>
        <dbReference type="Proteomes" id="UP000490922"/>
    </source>
</evidence>
<gene>
    <name evidence="4" type="ORF">F6464_10805</name>
</gene>
<dbReference type="SUPFAM" id="SSF50939">
    <property type="entry name" value="Sialidases"/>
    <property type="match status" value="1"/>
</dbReference>
<feature type="domain" description="Fibronectin type-III" evidence="3">
    <location>
        <begin position="92"/>
        <end position="183"/>
    </location>
</feature>
<dbReference type="PROSITE" id="PS50853">
    <property type="entry name" value="FN3"/>
    <property type="match status" value="1"/>
</dbReference>
<dbReference type="InterPro" id="IPR013783">
    <property type="entry name" value="Ig-like_fold"/>
</dbReference>
<reference evidence="4 5" key="1">
    <citation type="submission" date="2019-09" db="EMBL/GenBank/DDBJ databases">
        <title>Flavobacterium sp. nov., isolated from glacier ice.</title>
        <authorList>
            <person name="Liu Q."/>
        </authorList>
    </citation>
    <scope>NUCLEOTIDE SEQUENCE [LARGE SCALE GENOMIC DNA]</scope>
    <source>
        <strain evidence="4 5">NBRC 112527</strain>
    </source>
</reference>
<dbReference type="EMBL" id="WAEM01000005">
    <property type="protein sequence ID" value="KAB1155594.1"/>
    <property type="molecule type" value="Genomic_DNA"/>
</dbReference>
<comment type="subcellular location">
    <subcellularLocation>
        <location evidence="1">Cell envelope</location>
    </subcellularLocation>
</comment>
<dbReference type="InterPro" id="IPR026444">
    <property type="entry name" value="Secre_tail"/>
</dbReference>
<evidence type="ECO:0000259" key="3">
    <source>
        <dbReference type="PROSITE" id="PS50853"/>
    </source>
</evidence>
<dbReference type="InterPro" id="IPR042229">
    <property type="entry name" value="Listeria/Bacterioides_rpt_sf"/>
</dbReference>
<accession>A0A7J5ADE9</accession>
<organism evidence="4 5">
    <name type="scientific">Flavobacterium luteum</name>
    <dbReference type="NCBI Taxonomy" id="2026654"/>
    <lineage>
        <taxon>Bacteria</taxon>
        <taxon>Pseudomonadati</taxon>
        <taxon>Bacteroidota</taxon>
        <taxon>Flavobacteriia</taxon>
        <taxon>Flavobacteriales</taxon>
        <taxon>Flavobacteriaceae</taxon>
        <taxon>Flavobacterium</taxon>
    </lineage>
</organism>
<dbReference type="Gene3D" id="2.60.40.10">
    <property type="entry name" value="Immunoglobulins"/>
    <property type="match status" value="1"/>
</dbReference>
<dbReference type="AlphaFoldDB" id="A0A7J5ADE9"/>
<dbReference type="SUPFAM" id="SSF49265">
    <property type="entry name" value="Fibronectin type III"/>
    <property type="match status" value="1"/>
</dbReference>
<dbReference type="Proteomes" id="UP000490922">
    <property type="component" value="Unassembled WGS sequence"/>
</dbReference>
<dbReference type="CDD" id="cd00063">
    <property type="entry name" value="FN3"/>
    <property type="match status" value="1"/>
</dbReference>
<dbReference type="GO" id="GO:0030313">
    <property type="term" value="C:cell envelope"/>
    <property type="evidence" value="ECO:0007669"/>
    <property type="project" value="UniProtKB-SubCell"/>
</dbReference>